<dbReference type="PROSITE" id="PS51724">
    <property type="entry name" value="SPOR"/>
    <property type="match status" value="1"/>
</dbReference>
<proteinExistence type="predicted"/>
<protein>
    <submittedName>
        <fullName evidence="4">Sporulation protein</fullName>
    </submittedName>
</protein>
<dbReference type="PANTHER" id="PTHR38687">
    <property type="entry name" value="CELL DIVISION PROTEIN DEDD-RELATED"/>
    <property type="match status" value="1"/>
</dbReference>
<dbReference type="AlphaFoldDB" id="A0A0E2Z6A2"/>
<accession>A0A0E2Z6A2</accession>
<keyword evidence="2" id="KW-0812">Transmembrane</keyword>
<dbReference type="InterPro" id="IPR052521">
    <property type="entry name" value="Cell_div_SPOR-domain"/>
</dbReference>
<organism evidence="4 5">
    <name type="scientific">Nitrosococcus oceani C-27</name>
    <dbReference type="NCBI Taxonomy" id="314279"/>
    <lineage>
        <taxon>Bacteria</taxon>
        <taxon>Pseudomonadati</taxon>
        <taxon>Pseudomonadota</taxon>
        <taxon>Gammaproteobacteria</taxon>
        <taxon>Chromatiales</taxon>
        <taxon>Chromatiaceae</taxon>
        <taxon>Nitrosococcus</taxon>
    </lineage>
</organism>
<feature type="domain" description="SPOR" evidence="3">
    <location>
        <begin position="120"/>
        <end position="200"/>
    </location>
</feature>
<dbReference type="SUPFAM" id="SSF110997">
    <property type="entry name" value="Sporulation related repeat"/>
    <property type="match status" value="1"/>
</dbReference>
<reference evidence="4 5" key="1">
    <citation type="submission" date="2014-07" db="EMBL/GenBank/DDBJ databases">
        <title>Comparative analysis of Nitrosococcus oceani genome inventories of strains from Pacific and Atlantic gyres.</title>
        <authorList>
            <person name="Lim C.K."/>
            <person name="Wang L."/>
            <person name="Sayavedra-Soto L.A."/>
            <person name="Klotz M.G."/>
        </authorList>
    </citation>
    <scope>NUCLEOTIDE SEQUENCE [LARGE SCALE GENOMIC DNA]</scope>
    <source>
        <strain evidence="4 5">C-27</strain>
    </source>
</reference>
<sequence length="201" mass="22723">MPPHKRRQYISPHQTPKPWPWLIAGLLIGASIVLLPMLQDRFFWAEKNGNNHPIIQNNAQAKETVSTEQPPPHFEFYTLLPEMEAAVSEPKLPPSHQQPKLPPKESAELTPKPQPSPSKSLSPEAYVIQAGSFRSYSQADKRKADLALMGVEAAIQTVTIDNSKTWHRVRVGPSTNLAKLQQIRQQLRENQIECQLFKVKS</sequence>
<dbReference type="PANTHER" id="PTHR38687:SF2">
    <property type="entry name" value="CELL DIVISION PROTEIN FTSN"/>
    <property type="match status" value="1"/>
</dbReference>
<dbReference type="EMBL" id="JPGN01000001">
    <property type="protein sequence ID" value="KFI20994.1"/>
    <property type="molecule type" value="Genomic_DNA"/>
</dbReference>
<dbReference type="InterPro" id="IPR036680">
    <property type="entry name" value="SPOR-like_sf"/>
</dbReference>
<keyword evidence="2" id="KW-1133">Transmembrane helix</keyword>
<keyword evidence="2" id="KW-0472">Membrane</keyword>
<evidence type="ECO:0000256" key="1">
    <source>
        <dbReference type="SAM" id="MobiDB-lite"/>
    </source>
</evidence>
<feature type="transmembrane region" description="Helical" evidence="2">
    <location>
        <begin position="20"/>
        <end position="38"/>
    </location>
</feature>
<dbReference type="Gene3D" id="3.30.70.1070">
    <property type="entry name" value="Sporulation related repeat"/>
    <property type="match status" value="1"/>
</dbReference>
<feature type="region of interest" description="Disordered" evidence="1">
    <location>
        <begin position="87"/>
        <end position="123"/>
    </location>
</feature>
<dbReference type="HOGENOM" id="CLU_076835_0_1_6"/>
<comment type="caution">
    <text evidence="4">The sequence shown here is derived from an EMBL/GenBank/DDBJ whole genome shotgun (WGS) entry which is preliminary data.</text>
</comment>
<dbReference type="OrthoDB" id="8558195at2"/>
<evidence type="ECO:0000259" key="3">
    <source>
        <dbReference type="PROSITE" id="PS51724"/>
    </source>
</evidence>
<dbReference type="Proteomes" id="UP000028839">
    <property type="component" value="Unassembled WGS sequence"/>
</dbReference>
<evidence type="ECO:0000313" key="5">
    <source>
        <dbReference type="Proteomes" id="UP000028839"/>
    </source>
</evidence>
<dbReference type="GO" id="GO:0042834">
    <property type="term" value="F:peptidoglycan binding"/>
    <property type="evidence" value="ECO:0007669"/>
    <property type="project" value="InterPro"/>
</dbReference>
<gene>
    <name evidence="4" type="ORF">IB75_00055</name>
</gene>
<evidence type="ECO:0000313" key="4">
    <source>
        <dbReference type="EMBL" id="KFI20994.1"/>
    </source>
</evidence>
<dbReference type="Pfam" id="PF05036">
    <property type="entry name" value="SPOR"/>
    <property type="match status" value="1"/>
</dbReference>
<dbReference type="InterPro" id="IPR007730">
    <property type="entry name" value="SPOR-like_dom"/>
</dbReference>
<evidence type="ECO:0000256" key="2">
    <source>
        <dbReference type="SAM" id="Phobius"/>
    </source>
</evidence>
<name>A0A0E2Z6A2_9GAMM</name>